<proteinExistence type="predicted"/>
<reference evidence="2" key="1">
    <citation type="journal article" date="2014" name="Front. Microbiol.">
        <title>High frequency of phylogenetically diverse reductive dehalogenase-homologous genes in deep subseafloor sedimentary metagenomes.</title>
        <authorList>
            <person name="Kawai M."/>
            <person name="Futagami T."/>
            <person name="Toyoda A."/>
            <person name="Takaki Y."/>
            <person name="Nishi S."/>
            <person name="Hori S."/>
            <person name="Arai W."/>
            <person name="Tsubouchi T."/>
            <person name="Morono Y."/>
            <person name="Uchiyama I."/>
            <person name="Ito T."/>
            <person name="Fujiyama A."/>
            <person name="Inagaki F."/>
            <person name="Takami H."/>
        </authorList>
    </citation>
    <scope>NUCLEOTIDE SEQUENCE</scope>
    <source>
        <strain evidence="2">Expedition CK06-06</strain>
    </source>
</reference>
<feature type="non-terminal residue" evidence="2">
    <location>
        <position position="270"/>
    </location>
</feature>
<gene>
    <name evidence="2" type="ORF">S01H4_50829</name>
</gene>
<comment type="caution">
    <text evidence="2">The sequence shown here is derived from an EMBL/GenBank/DDBJ whole genome shotgun (WGS) entry which is preliminary data.</text>
</comment>
<protein>
    <recommendedName>
        <fullName evidence="1">ARG and Rhodanese-Phosphatase-superfamily-associated domain-containing protein</fullName>
    </recommendedName>
</protein>
<dbReference type="Pfam" id="PF20208">
    <property type="entry name" value="ARPP-1"/>
    <property type="match status" value="1"/>
</dbReference>
<feature type="non-terminal residue" evidence="2">
    <location>
        <position position="1"/>
    </location>
</feature>
<dbReference type="EMBL" id="BART01028892">
    <property type="protein sequence ID" value="GAG94569.1"/>
    <property type="molecule type" value="Genomic_DNA"/>
</dbReference>
<sequence length="270" mass="30395">PQIIRHLAFLPVETQKINIQLLETIGLIEEFKLEQDLIIRESENQSYDTAIYQNKTNKNIIIPSATHLKGGHQNRGNNQTEVLGIGESEDIDVNCFEPSRGHGDDEFTEFQDTPADVALETMTNTEGFQGTWKIISEYTSLANSGDALADFNDKTEEDRAKYALNFETCKGQTGAIIITRGLSMIEVFPTTNTFNIYRQRILRGKVASLFYRLNKQEDSETLLLPSEVETKINQMLTIVTAGIRNTIDNGTKKHGLIIGRSRQQNKAIDI</sequence>
<accession>X1BF69</accession>
<dbReference type="AlphaFoldDB" id="X1BF69"/>
<evidence type="ECO:0000259" key="1">
    <source>
        <dbReference type="Pfam" id="PF20208"/>
    </source>
</evidence>
<organism evidence="2">
    <name type="scientific">marine sediment metagenome</name>
    <dbReference type="NCBI Taxonomy" id="412755"/>
    <lineage>
        <taxon>unclassified sequences</taxon>
        <taxon>metagenomes</taxon>
        <taxon>ecological metagenomes</taxon>
    </lineage>
</organism>
<evidence type="ECO:0000313" key="2">
    <source>
        <dbReference type="EMBL" id="GAG94569.1"/>
    </source>
</evidence>
<name>X1BF69_9ZZZZ</name>
<feature type="domain" description="ARG and Rhodanese-Phosphatase-superfamily-associated" evidence="1">
    <location>
        <begin position="2"/>
        <end position="219"/>
    </location>
</feature>
<dbReference type="InterPro" id="IPR046699">
    <property type="entry name" value="ARPP-1"/>
</dbReference>